<evidence type="ECO:0000313" key="3">
    <source>
        <dbReference type="EMBL" id="MFD2409018.1"/>
    </source>
</evidence>
<dbReference type="PROSITE" id="PS50943">
    <property type="entry name" value="HTH_CROC1"/>
    <property type="match status" value="1"/>
</dbReference>
<keyword evidence="4" id="KW-1185">Reference proteome</keyword>
<sequence>MKTAGIHKQLQELRKDKGKTQEELAEVFGVTNQAVSKWESGACYPDTALLPEIANYFGVSLDFLFGLPALGPG</sequence>
<dbReference type="RefSeq" id="WP_209992002.1">
    <property type="nucleotide sequence ID" value="NZ_JBHSVQ010000001.1"/>
</dbReference>
<evidence type="ECO:0000313" key="4">
    <source>
        <dbReference type="Proteomes" id="UP001597448"/>
    </source>
</evidence>
<gene>
    <name evidence="3" type="ORF">ACFSX3_04010</name>
</gene>
<protein>
    <submittedName>
        <fullName evidence="3">Helix-turn-helix domain-containing protein</fullName>
    </submittedName>
</protein>
<dbReference type="PANTHER" id="PTHR46558">
    <property type="entry name" value="TRACRIPTIONAL REGULATORY PROTEIN-RELATED-RELATED"/>
    <property type="match status" value="1"/>
</dbReference>
<dbReference type="InterPro" id="IPR010982">
    <property type="entry name" value="Lambda_DNA-bd_dom_sf"/>
</dbReference>
<name>A0ABW5F1U3_9BACL</name>
<dbReference type="InterPro" id="IPR001387">
    <property type="entry name" value="Cro/C1-type_HTH"/>
</dbReference>
<evidence type="ECO:0000259" key="2">
    <source>
        <dbReference type="PROSITE" id="PS50943"/>
    </source>
</evidence>
<proteinExistence type="predicted"/>
<evidence type="ECO:0000256" key="1">
    <source>
        <dbReference type="ARBA" id="ARBA00023125"/>
    </source>
</evidence>
<dbReference type="CDD" id="cd00093">
    <property type="entry name" value="HTH_XRE"/>
    <property type="match status" value="1"/>
</dbReference>
<comment type="caution">
    <text evidence="3">The sequence shown here is derived from an EMBL/GenBank/DDBJ whole genome shotgun (WGS) entry which is preliminary data.</text>
</comment>
<dbReference type="SMART" id="SM00530">
    <property type="entry name" value="HTH_XRE"/>
    <property type="match status" value="1"/>
</dbReference>
<dbReference type="Gene3D" id="1.10.260.40">
    <property type="entry name" value="lambda repressor-like DNA-binding domains"/>
    <property type="match status" value="1"/>
</dbReference>
<reference evidence="4" key="1">
    <citation type="journal article" date="2019" name="Int. J. Syst. Evol. Microbiol.">
        <title>The Global Catalogue of Microorganisms (GCM) 10K type strain sequencing project: providing services to taxonomists for standard genome sequencing and annotation.</title>
        <authorList>
            <consortium name="The Broad Institute Genomics Platform"/>
            <consortium name="The Broad Institute Genome Sequencing Center for Infectious Disease"/>
            <person name="Wu L."/>
            <person name="Ma J."/>
        </authorList>
    </citation>
    <scope>NUCLEOTIDE SEQUENCE [LARGE SCALE GENOMIC DNA]</scope>
    <source>
        <strain evidence="4">CCM 8725</strain>
    </source>
</reference>
<organism evidence="3 4">
    <name type="scientific">Paenibacillus rhizoplanae</name>
    <dbReference type="NCBI Taxonomy" id="1917181"/>
    <lineage>
        <taxon>Bacteria</taxon>
        <taxon>Bacillati</taxon>
        <taxon>Bacillota</taxon>
        <taxon>Bacilli</taxon>
        <taxon>Bacillales</taxon>
        <taxon>Paenibacillaceae</taxon>
        <taxon>Paenibacillus</taxon>
    </lineage>
</organism>
<accession>A0ABW5F1U3</accession>
<dbReference type="EMBL" id="JBHUKY010000011">
    <property type="protein sequence ID" value="MFD2409018.1"/>
    <property type="molecule type" value="Genomic_DNA"/>
</dbReference>
<keyword evidence="1" id="KW-0238">DNA-binding</keyword>
<dbReference type="Pfam" id="PF01381">
    <property type="entry name" value="HTH_3"/>
    <property type="match status" value="1"/>
</dbReference>
<dbReference type="SUPFAM" id="SSF47413">
    <property type="entry name" value="lambda repressor-like DNA-binding domains"/>
    <property type="match status" value="1"/>
</dbReference>
<dbReference type="Proteomes" id="UP001597448">
    <property type="component" value="Unassembled WGS sequence"/>
</dbReference>
<dbReference type="PANTHER" id="PTHR46558:SF11">
    <property type="entry name" value="HTH-TYPE TRANSCRIPTIONAL REGULATOR XRE"/>
    <property type="match status" value="1"/>
</dbReference>
<feature type="domain" description="HTH cro/C1-type" evidence="2">
    <location>
        <begin position="10"/>
        <end position="64"/>
    </location>
</feature>